<sequence length="293" mass="32875">MPSQIPRPASTTTNSSTSTTSTSTTRQFSGSMDAYTLSMYEHTQRLMAAAQIPYTSPLNITSPGERTHSGTGSVVPLLIIIIISSIGSSSSSSSIIITMDYPRVPNVHVLAGNQLHPITEQWQFDRMRRLGVDMCDWDSINGRLLRYEPPAELPYEPAVVSGLVRVFIDIINRPAVLPPGFWATEKILIGPSWGVPGWVPWFPTNSLFLSNERSLGERPGKVDYMQWCGTCGKWLLGQFFFEHIGAREDSRTCNRCSMRRDLRNQVYDSRNAWIVAKQPMMMWLCPGQPGYDH</sequence>
<name>A0AAJ0ACV2_9PEZI</name>
<reference evidence="2" key="1">
    <citation type="submission" date="2021-06" db="EMBL/GenBank/DDBJ databases">
        <title>Comparative genomics, transcriptomics and evolutionary studies reveal genomic signatures of adaptation to plant cell wall in hemibiotrophic fungi.</title>
        <authorList>
            <consortium name="DOE Joint Genome Institute"/>
            <person name="Baroncelli R."/>
            <person name="Diaz J.F."/>
            <person name="Benocci T."/>
            <person name="Peng M."/>
            <person name="Battaglia E."/>
            <person name="Haridas S."/>
            <person name="Andreopoulos W."/>
            <person name="Labutti K."/>
            <person name="Pangilinan J."/>
            <person name="Floch G.L."/>
            <person name="Makela M.R."/>
            <person name="Henrissat B."/>
            <person name="Grigoriev I.V."/>
            <person name="Crouch J.A."/>
            <person name="De Vries R.P."/>
            <person name="Sukno S.A."/>
            <person name="Thon M.R."/>
        </authorList>
    </citation>
    <scope>NUCLEOTIDE SEQUENCE</scope>
    <source>
        <strain evidence="2">CBS 193.32</strain>
    </source>
</reference>
<dbReference type="GeneID" id="85464423"/>
<proteinExistence type="predicted"/>
<dbReference type="AlphaFoldDB" id="A0AAJ0ACV2"/>
<keyword evidence="3" id="KW-1185">Reference proteome</keyword>
<accession>A0AAJ0ACV2</accession>
<evidence type="ECO:0000313" key="2">
    <source>
        <dbReference type="EMBL" id="KAK1671580.1"/>
    </source>
</evidence>
<evidence type="ECO:0000313" key="3">
    <source>
        <dbReference type="Proteomes" id="UP001224890"/>
    </source>
</evidence>
<dbReference type="RefSeq" id="XP_060425583.1">
    <property type="nucleotide sequence ID" value="XM_060579897.1"/>
</dbReference>
<gene>
    <name evidence="2" type="ORF">BDP55DRAFT_732082</name>
</gene>
<feature type="region of interest" description="Disordered" evidence="1">
    <location>
        <begin position="1"/>
        <end position="27"/>
    </location>
</feature>
<dbReference type="Proteomes" id="UP001224890">
    <property type="component" value="Unassembled WGS sequence"/>
</dbReference>
<feature type="compositionally biased region" description="Low complexity" evidence="1">
    <location>
        <begin position="10"/>
        <end position="25"/>
    </location>
</feature>
<evidence type="ECO:0000256" key="1">
    <source>
        <dbReference type="SAM" id="MobiDB-lite"/>
    </source>
</evidence>
<organism evidence="2 3">
    <name type="scientific">Colletotrichum godetiae</name>
    <dbReference type="NCBI Taxonomy" id="1209918"/>
    <lineage>
        <taxon>Eukaryota</taxon>
        <taxon>Fungi</taxon>
        <taxon>Dikarya</taxon>
        <taxon>Ascomycota</taxon>
        <taxon>Pezizomycotina</taxon>
        <taxon>Sordariomycetes</taxon>
        <taxon>Hypocreomycetidae</taxon>
        <taxon>Glomerellales</taxon>
        <taxon>Glomerellaceae</taxon>
        <taxon>Colletotrichum</taxon>
        <taxon>Colletotrichum acutatum species complex</taxon>
    </lineage>
</organism>
<comment type="caution">
    <text evidence="2">The sequence shown here is derived from an EMBL/GenBank/DDBJ whole genome shotgun (WGS) entry which is preliminary data.</text>
</comment>
<dbReference type="EMBL" id="JAHMHR010000045">
    <property type="protein sequence ID" value="KAK1671580.1"/>
    <property type="molecule type" value="Genomic_DNA"/>
</dbReference>
<protein>
    <submittedName>
        <fullName evidence="2">Uncharacterized protein</fullName>
    </submittedName>
</protein>